<reference evidence="2 3" key="1">
    <citation type="submission" date="2023-07" db="EMBL/GenBank/DDBJ databases">
        <title>Sequencing the genomes of 1000 actinobacteria strains.</title>
        <authorList>
            <person name="Klenk H.-P."/>
        </authorList>
    </citation>
    <scope>NUCLEOTIDE SEQUENCE [LARGE SCALE GENOMIC DNA]</scope>
    <source>
        <strain evidence="2 3">DSM 20167</strain>
    </source>
</reference>
<organism evidence="2 3">
    <name type="scientific">Paeniglutamicibacter sulfureus</name>
    <dbReference type="NCBI Taxonomy" id="43666"/>
    <lineage>
        <taxon>Bacteria</taxon>
        <taxon>Bacillati</taxon>
        <taxon>Actinomycetota</taxon>
        <taxon>Actinomycetes</taxon>
        <taxon>Micrococcales</taxon>
        <taxon>Micrococcaceae</taxon>
        <taxon>Paeniglutamicibacter</taxon>
    </lineage>
</organism>
<dbReference type="EMBL" id="JAVDYI010000001">
    <property type="protein sequence ID" value="MDR7359497.1"/>
    <property type="molecule type" value="Genomic_DNA"/>
</dbReference>
<evidence type="ECO:0000256" key="1">
    <source>
        <dbReference type="SAM" id="MobiDB-lite"/>
    </source>
</evidence>
<gene>
    <name evidence="2" type="ORF">J2S64_003188</name>
</gene>
<feature type="compositionally biased region" description="Polar residues" evidence="1">
    <location>
        <begin position="35"/>
        <end position="48"/>
    </location>
</feature>
<feature type="compositionally biased region" description="Basic residues" evidence="1">
    <location>
        <begin position="1"/>
        <end position="13"/>
    </location>
</feature>
<feature type="region of interest" description="Disordered" evidence="1">
    <location>
        <begin position="1"/>
        <end position="59"/>
    </location>
</feature>
<name>A0ABU2BLH2_9MICC</name>
<feature type="compositionally biased region" description="Basic and acidic residues" evidence="1">
    <location>
        <begin position="14"/>
        <end position="25"/>
    </location>
</feature>
<sequence>MPKSKVRAKAKQKNTREQRNRRAEDSACAQRCCPPSQSTPKAAPNTVSEADKDGPLGLS</sequence>
<feature type="compositionally biased region" description="Basic and acidic residues" evidence="1">
    <location>
        <begin position="49"/>
        <end position="59"/>
    </location>
</feature>
<dbReference type="Proteomes" id="UP001183817">
    <property type="component" value="Unassembled WGS sequence"/>
</dbReference>
<protein>
    <submittedName>
        <fullName evidence="2">Uncharacterized protein</fullName>
    </submittedName>
</protein>
<evidence type="ECO:0000313" key="2">
    <source>
        <dbReference type="EMBL" id="MDR7359497.1"/>
    </source>
</evidence>
<proteinExistence type="predicted"/>
<accession>A0ABU2BLH2</accession>
<comment type="caution">
    <text evidence="2">The sequence shown here is derived from an EMBL/GenBank/DDBJ whole genome shotgun (WGS) entry which is preliminary data.</text>
</comment>
<evidence type="ECO:0000313" key="3">
    <source>
        <dbReference type="Proteomes" id="UP001183817"/>
    </source>
</evidence>
<keyword evidence="3" id="KW-1185">Reference proteome</keyword>